<dbReference type="EMBL" id="FOTK01000034">
    <property type="protein sequence ID" value="SFM48903.1"/>
    <property type="molecule type" value="Genomic_DNA"/>
</dbReference>
<dbReference type="PANTHER" id="PTHR16943:SF8">
    <property type="entry name" value="2-METHYLCITRATE DEHYDRATASE"/>
    <property type="match status" value="1"/>
</dbReference>
<feature type="domain" description="MmgE/PrpD C-terminal" evidence="3">
    <location>
        <begin position="301"/>
        <end position="468"/>
    </location>
</feature>
<dbReference type="PANTHER" id="PTHR16943">
    <property type="entry name" value="2-METHYLCITRATE DEHYDRATASE-RELATED"/>
    <property type="match status" value="1"/>
</dbReference>
<dbReference type="InterPro" id="IPR042188">
    <property type="entry name" value="MmgE/PrpD_sf_2"/>
</dbReference>
<dbReference type="STRING" id="582667.SAMN05192568_103423"/>
<dbReference type="Pfam" id="PF19305">
    <property type="entry name" value="MmgE_PrpD_C"/>
    <property type="match status" value="1"/>
</dbReference>
<dbReference type="Gene3D" id="1.10.4100.10">
    <property type="entry name" value="2-methylcitrate dehydratase PrpD"/>
    <property type="match status" value="1"/>
</dbReference>
<dbReference type="AlphaFoldDB" id="A0A1I4RAG3"/>
<organism evidence="4 5">
    <name type="scientific">Methylobacterium pseudosasicola</name>
    <dbReference type="NCBI Taxonomy" id="582667"/>
    <lineage>
        <taxon>Bacteria</taxon>
        <taxon>Pseudomonadati</taxon>
        <taxon>Pseudomonadota</taxon>
        <taxon>Alphaproteobacteria</taxon>
        <taxon>Hyphomicrobiales</taxon>
        <taxon>Methylobacteriaceae</taxon>
        <taxon>Methylobacterium</taxon>
    </lineage>
</organism>
<keyword evidence="5" id="KW-1185">Reference proteome</keyword>
<evidence type="ECO:0000259" key="2">
    <source>
        <dbReference type="Pfam" id="PF03972"/>
    </source>
</evidence>
<dbReference type="RefSeq" id="WP_092044871.1">
    <property type="nucleotide sequence ID" value="NZ_FOTK01000034.1"/>
</dbReference>
<sequence>MRTSTVPSRRQVATWLAGGTASALVCRPARAVPDRELPLADRLAAYAHGLRFEDIDPATVEAAKVHLIDALGCGLAALNAGPVRICREIALTDGAGSATVLGTDRRTSPELAAFANGVAIRYEDFNDVYVGREPGHPSDGIAACLAVAEAEGATGRDLVTAIVLAYEIDCRLLDAAEVTGRGWDHPVYSLPAAALAAGRLMRLSPEVLTQAVNLAINGHIAMNQTRVQTLSDWKGVADAEAARAGVFAAKLARAGLTGPAPIFEGRAGFFAQVSGPFTLDATAFGGPGRSFKITQCGIKPYPAQVYCLTAIPAGIAVAAEAGGIASIRALRIDTTHLGYVTAGRDPEKWRPRTKDTADHSLPYITARAMLDGAITNDSYAPDKLSDPALRALIDCITVVEDPTLTALQPRAVPNRITATLADGREIVRQVDDVPGFVARPMTRDDVERKFFMNAGKCLDEPKIRRALDAFWVIDERRDLTDLLALLA</sequence>
<comment type="similarity">
    <text evidence="1">Belongs to the PrpD family.</text>
</comment>
<dbReference type="InterPro" id="IPR045336">
    <property type="entry name" value="MmgE_PrpD_N"/>
</dbReference>
<dbReference type="GO" id="GO:0016829">
    <property type="term" value="F:lyase activity"/>
    <property type="evidence" value="ECO:0007669"/>
    <property type="project" value="InterPro"/>
</dbReference>
<protein>
    <submittedName>
        <fullName evidence="4">2-methylcitrate dehydratase</fullName>
    </submittedName>
</protein>
<evidence type="ECO:0000259" key="3">
    <source>
        <dbReference type="Pfam" id="PF19305"/>
    </source>
</evidence>
<dbReference type="Pfam" id="PF03972">
    <property type="entry name" value="MmgE_PrpD_N"/>
    <property type="match status" value="1"/>
</dbReference>
<dbReference type="InterPro" id="IPR042183">
    <property type="entry name" value="MmgE/PrpD_sf_1"/>
</dbReference>
<reference evidence="5" key="1">
    <citation type="submission" date="2016-10" db="EMBL/GenBank/DDBJ databases">
        <authorList>
            <person name="Varghese N."/>
            <person name="Submissions S."/>
        </authorList>
    </citation>
    <scope>NUCLEOTIDE SEQUENCE [LARGE SCALE GENOMIC DNA]</scope>
    <source>
        <strain evidence="5">BL36</strain>
    </source>
</reference>
<dbReference type="InterPro" id="IPR005656">
    <property type="entry name" value="MmgE_PrpD"/>
</dbReference>
<dbReference type="InterPro" id="IPR045337">
    <property type="entry name" value="MmgE_PrpD_C"/>
</dbReference>
<proteinExistence type="inferred from homology"/>
<name>A0A1I4RAG3_9HYPH</name>
<accession>A0A1I4RAG3</accession>
<dbReference type="Proteomes" id="UP000199048">
    <property type="component" value="Unassembled WGS sequence"/>
</dbReference>
<dbReference type="SUPFAM" id="SSF103378">
    <property type="entry name" value="2-methylcitrate dehydratase PrpD"/>
    <property type="match status" value="1"/>
</dbReference>
<dbReference type="OrthoDB" id="5415580at2"/>
<evidence type="ECO:0000256" key="1">
    <source>
        <dbReference type="ARBA" id="ARBA00006174"/>
    </source>
</evidence>
<dbReference type="Gene3D" id="3.30.1330.120">
    <property type="entry name" value="2-methylcitrate dehydratase PrpD"/>
    <property type="match status" value="1"/>
</dbReference>
<feature type="domain" description="MmgE/PrpD N-terminal" evidence="2">
    <location>
        <begin position="42"/>
        <end position="279"/>
    </location>
</feature>
<evidence type="ECO:0000313" key="4">
    <source>
        <dbReference type="EMBL" id="SFM48903.1"/>
    </source>
</evidence>
<evidence type="ECO:0000313" key="5">
    <source>
        <dbReference type="Proteomes" id="UP000199048"/>
    </source>
</evidence>
<gene>
    <name evidence="4" type="ORF">SAMN05192568_103423</name>
</gene>
<dbReference type="InterPro" id="IPR036148">
    <property type="entry name" value="MmgE/PrpD_sf"/>
</dbReference>